<feature type="compositionally biased region" description="Low complexity" evidence="1">
    <location>
        <begin position="1"/>
        <end position="13"/>
    </location>
</feature>
<dbReference type="InterPro" id="IPR014918">
    <property type="entry name" value="Phage_tail_3"/>
</dbReference>
<gene>
    <name evidence="2" type="ORF">CKY39_19615</name>
</gene>
<reference evidence="2 3" key="1">
    <citation type="submission" date="2017-09" db="EMBL/GenBank/DDBJ databases">
        <title>The diverse metabolic capabilities of V. boronicumulans make it an excellent choice for continued studies on novel biodegradation.</title>
        <authorList>
            <person name="Sun S."/>
        </authorList>
    </citation>
    <scope>NUCLEOTIDE SEQUENCE [LARGE SCALE GENOMIC DNA]</scope>
    <source>
        <strain evidence="2 3">J1</strain>
    </source>
</reference>
<name>A0A250DLN7_9BURK</name>
<protein>
    <submittedName>
        <fullName evidence="2">Phage tail protein</fullName>
    </submittedName>
</protein>
<dbReference type="KEGG" id="vbo:CKY39_19615"/>
<dbReference type="Pfam" id="PF08813">
    <property type="entry name" value="Phage_tail_3"/>
    <property type="match status" value="1"/>
</dbReference>
<sequence>MSMAPWSISSASSRTFPSGRPDRPTPTQFNPARLERAFFRPLRAWPLASAGFSSLKGNKMSAFLPNGTVYSIAATYGPAIPVTALTNAAPPVATAAAHGLVNGEILELTSGWVGLDGRPSRVSLSTAGTFGLEGYNTTNVQAYPALGGVGSVRKVLTWTQISQVLGNDSSGGEQQFVDWVYLEDGTQRRKPTYKNAKTLTLTLADDPSLAWNAILSAADFDGLPRILRAALPQGGAIYYNVYVGFDSEPKLTANQINAVTATFTSVGKLIRYAT</sequence>
<organism evidence="2 3">
    <name type="scientific">Variovorax boronicumulans</name>
    <dbReference type="NCBI Taxonomy" id="436515"/>
    <lineage>
        <taxon>Bacteria</taxon>
        <taxon>Pseudomonadati</taxon>
        <taxon>Pseudomonadota</taxon>
        <taxon>Betaproteobacteria</taxon>
        <taxon>Burkholderiales</taxon>
        <taxon>Comamonadaceae</taxon>
        <taxon>Variovorax</taxon>
    </lineage>
</organism>
<dbReference type="EMBL" id="CP023284">
    <property type="protein sequence ID" value="ATA55172.1"/>
    <property type="molecule type" value="Genomic_DNA"/>
</dbReference>
<evidence type="ECO:0000313" key="2">
    <source>
        <dbReference type="EMBL" id="ATA55172.1"/>
    </source>
</evidence>
<dbReference type="Proteomes" id="UP000217154">
    <property type="component" value="Chromosome"/>
</dbReference>
<accession>A0A250DLN7</accession>
<evidence type="ECO:0000313" key="3">
    <source>
        <dbReference type="Proteomes" id="UP000217154"/>
    </source>
</evidence>
<feature type="region of interest" description="Disordered" evidence="1">
    <location>
        <begin position="1"/>
        <end position="30"/>
    </location>
</feature>
<dbReference type="AlphaFoldDB" id="A0A250DLN7"/>
<evidence type="ECO:0000256" key="1">
    <source>
        <dbReference type="SAM" id="MobiDB-lite"/>
    </source>
</evidence>
<proteinExistence type="predicted"/>